<evidence type="ECO:0000256" key="8">
    <source>
        <dbReference type="RuleBase" id="RU363041"/>
    </source>
</evidence>
<feature type="transmembrane region" description="Helical" evidence="8">
    <location>
        <begin position="228"/>
        <end position="248"/>
    </location>
</feature>
<feature type="transmembrane region" description="Helical" evidence="8">
    <location>
        <begin position="98"/>
        <end position="117"/>
    </location>
</feature>
<reference evidence="9 10" key="1">
    <citation type="submission" date="2016-10" db="EMBL/GenBank/DDBJ databases">
        <authorList>
            <person name="de Groot N.N."/>
        </authorList>
    </citation>
    <scope>NUCLEOTIDE SEQUENCE [LARGE SCALE GENOMIC DNA]</scope>
    <source>
        <strain evidence="9 10">CGMCC 1.8925</strain>
    </source>
</reference>
<evidence type="ECO:0000256" key="7">
    <source>
        <dbReference type="ARBA" id="ARBA00023136"/>
    </source>
</evidence>
<feature type="transmembrane region" description="Helical" evidence="8">
    <location>
        <begin position="138"/>
        <end position="166"/>
    </location>
</feature>
<dbReference type="PANTHER" id="PTHR30269:SF0">
    <property type="entry name" value="MEMBRANE TRANSPORTER PROTEIN YFCA-RELATED"/>
    <property type="match status" value="1"/>
</dbReference>
<dbReference type="RefSeq" id="WP_090745031.1">
    <property type="nucleotide sequence ID" value="NZ_FMVT01000008.1"/>
</dbReference>
<evidence type="ECO:0000256" key="4">
    <source>
        <dbReference type="ARBA" id="ARBA00022475"/>
    </source>
</evidence>
<dbReference type="InterPro" id="IPR002781">
    <property type="entry name" value="TM_pro_TauE-like"/>
</dbReference>
<evidence type="ECO:0000256" key="3">
    <source>
        <dbReference type="ARBA" id="ARBA00022448"/>
    </source>
</evidence>
<dbReference type="GO" id="GO:0005886">
    <property type="term" value="C:plasma membrane"/>
    <property type="evidence" value="ECO:0007669"/>
    <property type="project" value="UniProtKB-SubCell"/>
</dbReference>
<dbReference type="Pfam" id="PF01925">
    <property type="entry name" value="TauE"/>
    <property type="match status" value="1"/>
</dbReference>
<feature type="transmembrane region" description="Helical" evidence="8">
    <location>
        <begin position="37"/>
        <end position="61"/>
    </location>
</feature>
<dbReference type="OrthoDB" id="9807082at2"/>
<proteinExistence type="inferred from homology"/>
<gene>
    <name evidence="9" type="ORF">SAMN05660710_02552</name>
</gene>
<evidence type="ECO:0000256" key="5">
    <source>
        <dbReference type="ARBA" id="ARBA00022692"/>
    </source>
</evidence>
<comment type="similarity">
    <text evidence="2 8">Belongs to the 4-toluene sulfonate uptake permease (TSUP) (TC 2.A.102) family.</text>
</comment>
<evidence type="ECO:0000313" key="10">
    <source>
        <dbReference type="Proteomes" id="UP000199502"/>
    </source>
</evidence>
<accession>A0A1G5IAP6</accession>
<evidence type="ECO:0000313" key="9">
    <source>
        <dbReference type="EMBL" id="SCY73166.1"/>
    </source>
</evidence>
<dbReference type="InterPro" id="IPR052017">
    <property type="entry name" value="TSUP"/>
</dbReference>
<keyword evidence="10" id="KW-1185">Reference proteome</keyword>
<keyword evidence="4 8" id="KW-1003">Cell membrane</keyword>
<feature type="transmembrane region" description="Helical" evidence="8">
    <location>
        <begin position="73"/>
        <end position="92"/>
    </location>
</feature>
<name>A0A1G5IAP6_9RHOB</name>
<dbReference type="EMBL" id="FMVT01000008">
    <property type="protein sequence ID" value="SCY73166.1"/>
    <property type="molecule type" value="Genomic_DNA"/>
</dbReference>
<organism evidence="9 10">
    <name type="scientific">Paracoccus tibetensis</name>
    <dbReference type="NCBI Taxonomy" id="336292"/>
    <lineage>
        <taxon>Bacteria</taxon>
        <taxon>Pseudomonadati</taxon>
        <taxon>Pseudomonadota</taxon>
        <taxon>Alphaproteobacteria</taxon>
        <taxon>Rhodobacterales</taxon>
        <taxon>Paracoccaceae</taxon>
        <taxon>Paracoccus</taxon>
    </lineage>
</organism>
<evidence type="ECO:0000256" key="6">
    <source>
        <dbReference type="ARBA" id="ARBA00022989"/>
    </source>
</evidence>
<keyword evidence="5 8" id="KW-0812">Transmembrane</keyword>
<feature type="transmembrane region" description="Helical" evidence="8">
    <location>
        <begin position="178"/>
        <end position="207"/>
    </location>
</feature>
<sequence>MFETMLLFVAGFFGGMLNAVAGGGTFITFPALVFTGIPPVAANATATVAALPGYLAAAYGFRRDIRAMEGAPMVKLTVWTMIGGAVGSGLLLVSSNEAFAMLVPFLLLAATLIFTFAERVRQAAARWRHIATPFGLGTLLPMAVYGGYFNGGLGIIMLALFAMWGINDLHQMNGLKSWLSFALAVIAFVVFAIGGSIAWGPGAVMALGTIAGGYAGAPAARAIPRHALRMLISGVGFGMTAIFFVRLIQGA</sequence>
<dbReference type="Proteomes" id="UP000199502">
    <property type="component" value="Unassembled WGS sequence"/>
</dbReference>
<dbReference type="AlphaFoldDB" id="A0A1G5IAP6"/>
<keyword evidence="3" id="KW-0813">Transport</keyword>
<keyword evidence="6 8" id="KW-1133">Transmembrane helix</keyword>
<keyword evidence="7 8" id="KW-0472">Membrane</keyword>
<dbReference type="STRING" id="336292.SAMN05660710_02552"/>
<evidence type="ECO:0000256" key="1">
    <source>
        <dbReference type="ARBA" id="ARBA00004651"/>
    </source>
</evidence>
<dbReference type="PANTHER" id="PTHR30269">
    <property type="entry name" value="TRANSMEMBRANE PROTEIN YFCA"/>
    <property type="match status" value="1"/>
</dbReference>
<comment type="subcellular location">
    <subcellularLocation>
        <location evidence="1 8">Cell membrane</location>
        <topology evidence="1 8">Multi-pass membrane protein</topology>
    </subcellularLocation>
</comment>
<protein>
    <recommendedName>
        <fullName evidence="8">Probable membrane transporter protein</fullName>
    </recommendedName>
</protein>
<evidence type="ECO:0000256" key="2">
    <source>
        <dbReference type="ARBA" id="ARBA00009142"/>
    </source>
</evidence>